<evidence type="ECO:0000256" key="3">
    <source>
        <dbReference type="ARBA" id="ARBA00023125"/>
    </source>
</evidence>
<dbReference type="PROSITE" id="PS50931">
    <property type="entry name" value="HTH_LYSR"/>
    <property type="match status" value="1"/>
</dbReference>
<dbReference type="GO" id="GO:0003677">
    <property type="term" value="F:DNA binding"/>
    <property type="evidence" value="ECO:0007669"/>
    <property type="project" value="UniProtKB-KW"/>
</dbReference>
<dbReference type="SUPFAM" id="SSF53850">
    <property type="entry name" value="Periplasmic binding protein-like II"/>
    <property type="match status" value="1"/>
</dbReference>
<dbReference type="InterPro" id="IPR036390">
    <property type="entry name" value="WH_DNA-bd_sf"/>
</dbReference>
<dbReference type="eggNOG" id="COG0583">
    <property type="taxonomic scope" value="Bacteria"/>
</dbReference>
<reference evidence="6 7" key="6">
    <citation type="journal article" date="2011" name="Appl. Environ. Microbiol.">
        <title>Involvement of the azorhizobial chromosome partition gene (parA) in the onset of bacteroid differentiation during Sesbania rostrata stem nodule development.</title>
        <authorList>
            <person name="Liu CT."/>
            <person name="Lee KB."/>
            <person name="Wang YS."/>
            <person name="Peng MH."/>
            <person name="Lee KT."/>
            <person name="Suzuki S."/>
            <person name="Suzuki T."/>
            <person name="Oyaizu H."/>
        </authorList>
    </citation>
    <scope>NUCLEOTIDE SEQUENCE [LARGE SCALE GENOMIC DNA]</scope>
    <source>
        <strain evidence="7">ATCC 43989 / DSM 5975 / JCM 20966 / LMG 6465 / NBRC 14845 / NCIMB 13405 / ORS 571</strain>
    </source>
</reference>
<dbReference type="InterPro" id="IPR000847">
    <property type="entry name" value="LysR_HTH_N"/>
</dbReference>
<evidence type="ECO:0000313" key="7">
    <source>
        <dbReference type="Proteomes" id="UP000000270"/>
    </source>
</evidence>
<dbReference type="InterPro" id="IPR050950">
    <property type="entry name" value="HTH-type_LysR_regulators"/>
</dbReference>
<organism evidence="6 7">
    <name type="scientific">Azorhizobium caulinodans (strain ATCC 43989 / DSM 5975 / JCM 20966 / LMG 6465 / NBRC 14845 / NCIMB 13405 / ORS 571)</name>
    <dbReference type="NCBI Taxonomy" id="438753"/>
    <lineage>
        <taxon>Bacteria</taxon>
        <taxon>Pseudomonadati</taxon>
        <taxon>Pseudomonadota</taxon>
        <taxon>Alphaproteobacteria</taxon>
        <taxon>Hyphomicrobiales</taxon>
        <taxon>Xanthobacteraceae</taxon>
        <taxon>Azorhizobium</taxon>
    </lineage>
</organism>
<dbReference type="PANTHER" id="PTHR30419:SF30">
    <property type="entry name" value="LYSR FAMILY TRANSCRIPTIONAL REGULATOR"/>
    <property type="match status" value="1"/>
</dbReference>
<dbReference type="HOGENOM" id="CLU_039613_6_0_5"/>
<dbReference type="KEGG" id="azc:AZC_2902"/>
<dbReference type="GO" id="GO:0005829">
    <property type="term" value="C:cytosol"/>
    <property type="evidence" value="ECO:0007669"/>
    <property type="project" value="TreeGrafter"/>
</dbReference>
<dbReference type="InterPro" id="IPR036388">
    <property type="entry name" value="WH-like_DNA-bd_sf"/>
</dbReference>
<evidence type="ECO:0000313" key="6">
    <source>
        <dbReference type="EMBL" id="BAF88900.1"/>
    </source>
</evidence>
<sequence length="341" mass="37032">MMGARGRCPMRLWQAAMSGLHRTRPEPAAGGGRGKGRILIELKRLRQVVALADSGNFARAAQALHMSQPALSRSIQDLEKQLGAPLFERPPREIRPTSLGALIVEEGRELLRRAAALDAAIADHRGLSRTVVFGSGLYSNVTLVPRAIAAFAAQQPDVQVKVMAGGWRDCRDMLERGAMDFFIGERTDDEHAEAYRERPLRERQGCVVVRKGHPLCALHACTLADIAQYPFAGARLPERIARHFPRKAKLGRPDAGGKLLVPRFEAYSWTAISAIVQDSDAVAFGSASLVAESGGALVCLDVVLPWLRYVGAVVWRAERGLSSSAQSFADVAIEIDATLPD</sequence>
<name>A8IDA7_AZOC5</name>
<keyword evidence="7" id="KW-1185">Reference proteome</keyword>
<dbReference type="Gene3D" id="1.10.10.10">
    <property type="entry name" value="Winged helix-like DNA-binding domain superfamily/Winged helix DNA-binding domain"/>
    <property type="match status" value="1"/>
</dbReference>
<protein>
    <submittedName>
        <fullName evidence="6">Transcriptional regulator</fullName>
    </submittedName>
</protein>
<dbReference type="CDD" id="cd05466">
    <property type="entry name" value="PBP2_LTTR_substrate"/>
    <property type="match status" value="1"/>
</dbReference>
<dbReference type="SUPFAM" id="SSF46785">
    <property type="entry name" value="Winged helix' DNA-binding domain"/>
    <property type="match status" value="1"/>
</dbReference>
<evidence type="ECO:0000259" key="5">
    <source>
        <dbReference type="PROSITE" id="PS50931"/>
    </source>
</evidence>
<dbReference type="GO" id="GO:0003700">
    <property type="term" value="F:DNA-binding transcription factor activity"/>
    <property type="evidence" value="ECO:0007669"/>
    <property type="project" value="InterPro"/>
</dbReference>
<dbReference type="Pfam" id="PF03466">
    <property type="entry name" value="LysR_substrate"/>
    <property type="match status" value="1"/>
</dbReference>
<evidence type="ECO:0000256" key="1">
    <source>
        <dbReference type="ARBA" id="ARBA00009437"/>
    </source>
</evidence>
<keyword evidence="4" id="KW-0804">Transcription</keyword>
<comment type="similarity">
    <text evidence="1">Belongs to the LysR transcriptional regulatory family.</text>
</comment>
<evidence type="ECO:0000256" key="2">
    <source>
        <dbReference type="ARBA" id="ARBA00023015"/>
    </source>
</evidence>
<dbReference type="InterPro" id="IPR005119">
    <property type="entry name" value="LysR_subst-bd"/>
</dbReference>
<reference evidence="6 7" key="4">
    <citation type="journal article" date="2009" name="Appl. Environ. Microbiol.">
        <title>Comparative genome-wide transcriptional profiling of Azorhizobium caulinodans ORS571 grown under free-living and symbiotic conditions.</title>
        <authorList>
            <person name="Tsukada S."/>
            <person name="Aono T."/>
            <person name="Akiba N."/>
            <person name="Lee KB."/>
            <person name="Liu CT."/>
            <person name="Toyazaki H."/>
            <person name="Oyaizu H."/>
        </authorList>
    </citation>
    <scope>NUCLEOTIDE SEQUENCE [LARGE SCALE GENOMIC DNA]</scope>
    <source>
        <strain evidence="7">ATCC 43989 / DSM 5975 / JCM 20966 / LMG 6465 / NBRC 14845 / NCIMB 13405 / ORS 571</strain>
    </source>
</reference>
<keyword evidence="2" id="KW-0805">Transcription regulation</keyword>
<dbReference type="FunFam" id="1.10.10.10:FF:000001">
    <property type="entry name" value="LysR family transcriptional regulator"/>
    <property type="match status" value="1"/>
</dbReference>
<evidence type="ECO:0000256" key="4">
    <source>
        <dbReference type="ARBA" id="ARBA00023163"/>
    </source>
</evidence>
<dbReference type="PRINTS" id="PR00039">
    <property type="entry name" value="HTHLYSR"/>
</dbReference>
<dbReference type="Gene3D" id="3.40.190.290">
    <property type="match status" value="1"/>
</dbReference>
<reference evidence="6 7" key="5">
    <citation type="journal article" date="2010" name="Appl. Environ. Microbiol.">
        <title>phrR-like gene praR of Azorhizobium caulinodans ORS571 is essential for symbiosis with Sesbania rostrata and is involved in expression of reb genes.</title>
        <authorList>
            <person name="Akiba N."/>
            <person name="Aono T."/>
            <person name="Toyazaki H."/>
            <person name="Sato S."/>
            <person name="Oyaizu H."/>
        </authorList>
    </citation>
    <scope>NUCLEOTIDE SEQUENCE [LARGE SCALE GENOMIC DNA]</scope>
    <source>
        <strain evidence="7">ATCC 43989 / DSM 5975 / JCM 20966 / LMG 6465 / NBRC 14845 / NCIMB 13405 / ORS 571</strain>
    </source>
</reference>
<feature type="domain" description="HTH lysR-type" evidence="5">
    <location>
        <begin position="40"/>
        <end position="97"/>
    </location>
</feature>
<dbReference type="AlphaFoldDB" id="A8IDA7"/>
<dbReference type="Proteomes" id="UP000000270">
    <property type="component" value="Chromosome"/>
</dbReference>
<dbReference type="STRING" id="438753.AZC_2902"/>
<gene>
    <name evidence="6" type="primary">lysR</name>
    <name evidence="6" type="ordered locus">AZC_2902</name>
</gene>
<reference evidence="6 7" key="3">
    <citation type="journal article" date="2008" name="BMC Genomics">
        <title>The genome of the versatile nitrogen fixer Azorhizobium caulinodans ORS571.</title>
        <authorList>
            <person name="Lee KB."/>
            <person name="Backer P.D."/>
            <person name="Aono T."/>
            <person name="Liu CT."/>
            <person name="Suzuki S."/>
            <person name="Suzuki T."/>
            <person name="Kaneko T."/>
            <person name="Yamada M."/>
            <person name="Tabata S."/>
            <person name="Kupfer D.M."/>
            <person name="Najar F.Z."/>
            <person name="Wiley G.B."/>
            <person name="Roe B."/>
            <person name="Binnewies T.T."/>
            <person name="Ussery D.W."/>
            <person name="D'Haeze W."/>
            <person name="Herder J.D."/>
            <person name="Gevers D."/>
            <person name="Vereecke D."/>
            <person name="Holsters M."/>
            <person name="Oyaizu H."/>
        </authorList>
    </citation>
    <scope>NUCLEOTIDE SEQUENCE [LARGE SCALE GENOMIC DNA]</scope>
    <source>
        <strain evidence="7">ATCC 43989 / DSM 5975 / JCM 20966 / LMG 6465 / NBRC 14845 / NCIMB 13405 / ORS 571</strain>
    </source>
</reference>
<dbReference type="PANTHER" id="PTHR30419">
    <property type="entry name" value="HTH-TYPE TRANSCRIPTIONAL REGULATOR YBHD"/>
    <property type="match status" value="1"/>
</dbReference>
<proteinExistence type="inferred from homology"/>
<dbReference type="Pfam" id="PF00126">
    <property type="entry name" value="HTH_1"/>
    <property type="match status" value="1"/>
</dbReference>
<reference evidence="7" key="2">
    <citation type="submission" date="2007-04" db="EMBL/GenBank/DDBJ databases">
        <title>Complete genome sequence of the nitrogen-fixing bacterium Azorhizobium caulinodans ORS571.</title>
        <authorList>
            <person name="Lee K.B."/>
            <person name="Backer P.D."/>
            <person name="Aono T."/>
            <person name="Liu C.T."/>
            <person name="Suzuki S."/>
            <person name="Suzuki T."/>
            <person name="Kaneko T."/>
            <person name="Yamada M."/>
            <person name="Tabata S."/>
            <person name="Kupfer D.M."/>
            <person name="Najar F.Z."/>
            <person name="Wiley G.B."/>
            <person name="Roe B."/>
            <person name="Binnewies T."/>
            <person name="Ussery D."/>
            <person name="Vereecke D."/>
            <person name="Gevers D."/>
            <person name="Holsters M."/>
            <person name="Oyaizu H."/>
        </authorList>
    </citation>
    <scope>NUCLEOTIDE SEQUENCE [LARGE SCALE GENOMIC DNA]</scope>
    <source>
        <strain evidence="7">ATCC 43989 / DSM 5975 / JCM 20966 / LMG 6465 / NBRC 14845 / NCIMB 13405 / ORS 571</strain>
    </source>
</reference>
<accession>A8IDA7</accession>
<keyword evidence="3" id="KW-0238">DNA-binding</keyword>
<dbReference type="EMBL" id="AP009384">
    <property type="protein sequence ID" value="BAF88900.1"/>
    <property type="molecule type" value="Genomic_DNA"/>
</dbReference>
<reference evidence="6 7" key="1">
    <citation type="journal article" date="2007" name="Appl. Environ. Microbiol.">
        <title>Rhizobial factors required for stem nodule maturation and maintenance in Sesbania rostrata-Azorhizobium caulinodans ORS571 symbiosis.</title>
        <authorList>
            <person name="Suzuki S."/>
            <person name="Aono T."/>
            <person name="Lee KB."/>
            <person name="Suzuki T."/>
            <person name="Liu CT."/>
            <person name="Miwa H."/>
            <person name="Wakao S."/>
            <person name="Iki T."/>
            <person name="Oyaizu H."/>
        </authorList>
    </citation>
    <scope>NUCLEOTIDE SEQUENCE [LARGE SCALE GENOMIC DNA]</scope>
    <source>
        <strain evidence="7">ATCC 43989 / DSM 5975 / JCM 20966 / LMG 6465 / NBRC 14845 / NCIMB 13405 / ORS 571</strain>
    </source>
</reference>